<sequence>MESEPLDVYMTDASQLSDDQNNLTIDRQQLTKDRDDGKQPLDAAFGQLKDQLQTLRNEHKRQDCLKERKREVKKRERNLNETETQAQNNQIATNTERRLIRGFFGLSEDSDDLIQHMTALKVRSTNAENEGEELTGLRDKVKSLESEIQRLKSAPTAPTARSTFQNAFPTPGIMQSTETGHKRRRLNEDDSSSSSTLFTSSSNSSFDISTRPANPFGSGIDFHDDIPFQRPETRPPRETPTQPRRQPTTSATPVRDTPLRKPANDIVTKTTAQVLALLEIDSRPASEASVELQNALEPHLRFYQTEAGFKSLKYGVGSDDYKCAAARIRDTISRTIMSLPADEQQGHDASDVRHYVSGRDLSLVEVFLLWRHVSLLAASRKPSCV</sequence>
<organism evidence="3 4">
    <name type="scientific">Cercospora kikuchii</name>
    <dbReference type="NCBI Taxonomy" id="84275"/>
    <lineage>
        <taxon>Eukaryota</taxon>
        <taxon>Fungi</taxon>
        <taxon>Dikarya</taxon>
        <taxon>Ascomycota</taxon>
        <taxon>Pezizomycotina</taxon>
        <taxon>Dothideomycetes</taxon>
        <taxon>Dothideomycetidae</taxon>
        <taxon>Mycosphaerellales</taxon>
        <taxon>Mycosphaerellaceae</taxon>
        <taxon>Cercospora</taxon>
    </lineage>
</organism>
<feature type="compositionally biased region" description="Polar residues" evidence="2">
    <location>
        <begin position="159"/>
        <end position="178"/>
    </location>
</feature>
<dbReference type="Proteomes" id="UP000825890">
    <property type="component" value="Unassembled WGS sequence"/>
</dbReference>
<dbReference type="RefSeq" id="XP_044653662.1">
    <property type="nucleotide sequence ID" value="XM_044797727.1"/>
</dbReference>
<reference evidence="3 4" key="1">
    <citation type="submission" date="2021-01" db="EMBL/GenBank/DDBJ databases">
        <title>Cercospora kikuchii MAFF 305040 whole genome shotgun sequence.</title>
        <authorList>
            <person name="Kashiwa T."/>
            <person name="Suzuki T."/>
        </authorList>
    </citation>
    <scope>NUCLEOTIDE SEQUENCE [LARGE SCALE GENOMIC DNA]</scope>
    <source>
        <strain evidence="3 4">MAFF 305040</strain>
    </source>
</reference>
<keyword evidence="1" id="KW-0175">Coiled coil</keyword>
<dbReference type="GeneID" id="68288141"/>
<feature type="compositionally biased region" description="Low complexity" evidence="2">
    <location>
        <begin position="192"/>
        <end position="210"/>
    </location>
</feature>
<keyword evidence="4" id="KW-1185">Reference proteome</keyword>
<dbReference type="AlphaFoldDB" id="A0A9P3CFW7"/>
<feature type="compositionally biased region" description="Basic and acidic residues" evidence="2">
    <location>
        <begin position="221"/>
        <end position="237"/>
    </location>
</feature>
<protein>
    <submittedName>
        <fullName evidence="3">Uncharacterized protein</fullName>
    </submittedName>
</protein>
<accession>A0A9P3CFW7</accession>
<evidence type="ECO:0000313" key="4">
    <source>
        <dbReference type="Proteomes" id="UP000825890"/>
    </source>
</evidence>
<proteinExistence type="predicted"/>
<evidence type="ECO:0000256" key="2">
    <source>
        <dbReference type="SAM" id="MobiDB-lite"/>
    </source>
</evidence>
<gene>
    <name evidence="3" type="ORF">CKM354_000256600</name>
</gene>
<feature type="region of interest" description="Disordered" evidence="2">
    <location>
        <begin position="151"/>
        <end position="262"/>
    </location>
</feature>
<dbReference type="EMBL" id="BOLY01000002">
    <property type="protein sequence ID" value="GIZ39175.1"/>
    <property type="molecule type" value="Genomic_DNA"/>
</dbReference>
<evidence type="ECO:0000256" key="1">
    <source>
        <dbReference type="SAM" id="Coils"/>
    </source>
</evidence>
<feature type="region of interest" description="Disordered" evidence="2">
    <location>
        <begin position="1"/>
        <end position="21"/>
    </location>
</feature>
<feature type="compositionally biased region" description="Polar residues" evidence="2">
    <location>
        <begin position="12"/>
        <end position="21"/>
    </location>
</feature>
<evidence type="ECO:0000313" key="3">
    <source>
        <dbReference type="EMBL" id="GIZ39175.1"/>
    </source>
</evidence>
<feature type="compositionally biased region" description="Low complexity" evidence="2">
    <location>
        <begin position="239"/>
        <end position="249"/>
    </location>
</feature>
<feature type="coiled-coil region" evidence="1">
    <location>
        <begin position="62"/>
        <end position="89"/>
    </location>
</feature>
<comment type="caution">
    <text evidence="3">The sequence shown here is derived from an EMBL/GenBank/DDBJ whole genome shotgun (WGS) entry which is preliminary data.</text>
</comment>
<name>A0A9P3CFW7_9PEZI</name>